<dbReference type="SMART" id="SM00487">
    <property type="entry name" value="DEXDc"/>
    <property type="match status" value="1"/>
</dbReference>
<keyword evidence="2" id="KW-0067">ATP-binding</keyword>
<dbReference type="InterPro" id="IPR017575">
    <property type="entry name" value="CRISPR-assoc_helicase_Cas3"/>
</dbReference>
<dbReference type="InterPro" id="IPR027417">
    <property type="entry name" value="P-loop_NTPase"/>
</dbReference>
<name>A0A081CA92_VECG1</name>
<evidence type="ECO:0000313" key="3">
    <source>
        <dbReference type="Proteomes" id="UP000030661"/>
    </source>
</evidence>
<proteinExistence type="predicted"/>
<dbReference type="PANTHER" id="PTHR47957:SF3">
    <property type="entry name" value="ATP-DEPENDENT HELICASE HRQ1"/>
    <property type="match status" value="1"/>
</dbReference>
<dbReference type="STRING" id="1499967.U27_01398"/>
<feature type="domain" description="Helicase ATP-binding" evidence="1">
    <location>
        <begin position="56"/>
        <end position="239"/>
    </location>
</feature>
<dbReference type="SUPFAM" id="SSF52540">
    <property type="entry name" value="P-loop containing nucleoside triphosphate hydrolases"/>
    <property type="match status" value="1"/>
</dbReference>
<protein>
    <submittedName>
        <fullName evidence="2">DEAD/DEAH box helicase-like protein</fullName>
    </submittedName>
</protein>
<dbReference type="Proteomes" id="UP000030661">
    <property type="component" value="Unassembled WGS sequence"/>
</dbReference>
<evidence type="ECO:0000259" key="1">
    <source>
        <dbReference type="PROSITE" id="PS51192"/>
    </source>
</evidence>
<dbReference type="GO" id="GO:0005524">
    <property type="term" value="F:ATP binding"/>
    <property type="evidence" value="ECO:0007669"/>
    <property type="project" value="InterPro"/>
</dbReference>
<keyword evidence="3" id="KW-1185">Reference proteome</keyword>
<dbReference type="Gene3D" id="3.40.50.300">
    <property type="entry name" value="P-loop containing nucleotide triphosphate hydrolases"/>
    <property type="match status" value="2"/>
</dbReference>
<dbReference type="InterPro" id="IPR011545">
    <property type="entry name" value="DEAD/DEAH_box_helicase_dom"/>
</dbReference>
<dbReference type="GO" id="GO:0043138">
    <property type="term" value="F:3'-5' DNA helicase activity"/>
    <property type="evidence" value="ECO:0007669"/>
    <property type="project" value="TreeGrafter"/>
</dbReference>
<organism evidence="2">
    <name type="scientific">Vecturithrix granuli</name>
    <dbReference type="NCBI Taxonomy" id="1499967"/>
    <lineage>
        <taxon>Bacteria</taxon>
        <taxon>Candidatus Moduliflexota</taxon>
        <taxon>Candidatus Vecturitrichia</taxon>
        <taxon>Candidatus Vecturitrichales</taxon>
        <taxon>Candidatus Vecturitrichaceae</taxon>
        <taxon>Candidatus Vecturithrix</taxon>
    </lineage>
</organism>
<dbReference type="Pfam" id="PF00270">
    <property type="entry name" value="DEAD"/>
    <property type="match status" value="1"/>
</dbReference>
<keyword evidence="2" id="KW-0378">Hydrolase</keyword>
<dbReference type="GO" id="GO:0003676">
    <property type="term" value="F:nucleic acid binding"/>
    <property type="evidence" value="ECO:0007669"/>
    <property type="project" value="InterPro"/>
</dbReference>
<dbReference type="InterPro" id="IPR014001">
    <property type="entry name" value="Helicase_ATP-bd"/>
</dbReference>
<dbReference type="EMBL" id="DF820480">
    <property type="protein sequence ID" value="GAK61497.1"/>
    <property type="molecule type" value="Genomic_DNA"/>
</dbReference>
<dbReference type="eggNOG" id="COG1205">
    <property type="taxonomic scope" value="Bacteria"/>
</dbReference>
<dbReference type="AlphaFoldDB" id="A0A081CA92"/>
<accession>A0A081CA92</accession>
<sequence length="699" mass="80816">MLTIQTKAVYSKPAGPELMREAGIELPEAYTTLSQHQALTLKYLRDPEIDVIFNTAMTGDGKSLAAYLPVLKAENPEDSVLAMYPTKALIFDQMAQVKKYQQDFHARKSVDYMDADRLDDLMNLEWIDRRSDAIREAINAEILLTNPDIFHYIMSFKYQDFGKTAEHLVAKIIQYYKTYVFDEFHVFQVPQVVAVLNAMLFIYHQTRNQIRRKFLFLSATPHPMLCEKLRRSGMRYEIITGEYRHADEAIPGWRKILNSTTINLVKSGDGASIEDWVRKNLQQILDFYQRNPGAKGAIIVNSPMTAKRLKRYFQELAETGTSPLSVAENTGLTKDQDSFVKDLLIGTSTVDIGVDFEINLLIFESLDQGTFIQRLGRLGRHNGYYKHGTFIPFTEFIAYAMLPRYGYERFETNLNGRSELTREELLDLIKGEGPGNQKAVFIQATDFAAYTKRWGVLQTAHVLHKVKHEVKSQQQFAQELEKAYNAVFDVEMDAVIKRYYAVINADDGKAQFKELMSFRGTSPFDCGVYDATDQTVKTYNIFQILANTHCQPLSKEEFLEKLAQRDIPPSRYEYVSLYVQVNAYHDERENFTLKLRKDLSDCSKDYFHKVIVIKGFFVDVRNAWMNDINRILRKQPVVCILSRLNREEIKRKYRLPPLFNVYKVLDEEGSEYSAAFGKEALLLETILQHVKTESEFWIV</sequence>
<dbReference type="HOGENOM" id="CLU_382982_0_0_0"/>
<dbReference type="NCBIfam" id="TIGR03158">
    <property type="entry name" value="cas3_cyano"/>
    <property type="match status" value="1"/>
</dbReference>
<dbReference type="PANTHER" id="PTHR47957">
    <property type="entry name" value="ATP-DEPENDENT HELICASE HRQ1"/>
    <property type="match status" value="1"/>
</dbReference>
<dbReference type="GO" id="GO:0006289">
    <property type="term" value="P:nucleotide-excision repair"/>
    <property type="evidence" value="ECO:0007669"/>
    <property type="project" value="TreeGrafter"/>
</dbReference>
<gene>
    <name evidence="2" type="ORF">U27_01398</name>
</gene>
<keyword evidence="2" id="KW-0347">Helicase</keyword>
<keyword evidence="2" id="KW-0547">Nucleotide-binding</keyword>
<evidence type="ECO:0000313" key="2">
    <source>
        <dbReference type="EMBL" id="GAK61497.1"/>
    </source>
</evidence>
<dbReference type="PROSITE" id="PS51192">
    <property type="entry name" value="HELICASE_ATP_BIND_1"/>
    <property type="match status" value="1"/>
</dbReference>
<reference evidence="2" key="1">
    <citation type="journal article" date="2015" name="PeerJ">
        <title>First genomic representation of candidate bacterial phylum KSB3 points to enhanced environmental sensing as a trigger of wastewater bulking.</title>
        <authorList>
            <person name="Sekiguchi Y."/>
            <person name="Ohashi A."/>
            <person name="Parks D.H."/>
            <person name="Yamauchi T."/>
            <person name="Tyson G.W."/>
            <person name="Hugenholtz P."/>
        </authorList>
    </citation>
    <scope>NUCLEOTIDE SEQUENCE [LARGE SCALE GENOMIC DNA]</scope>
</reference>
<dbReference type="GO" id="GO:0036297">
    <property type="term" value="P:interstrand cross-link repair"/>
    <property type="evidence" value="ECO:0007669"/>
    <property type="project" value="TreeGrafter"/>
</dbReference>